<dbReference type="RefSeq" id="WP_155321104.1">
    <property type="nucleotide sequence ID" value="NZ_AP021876.1"/>
</dbReference>
<dbReference type="GO" id="GO:0016757">
    <property type="term" value="F:glycosyltransferase activity"/>
    <property type="evidence" value="ECO:0007669"/>
    <property type="project" value="TreeGrafter"/>
</dbReference>
<reference evidence="2 3" key="1">
    <citation type="submission" date="2019-11" db="EMBL/GenBank/DDBJ databases">
        <title>Comparative genomics of hydrocarbon-degrading Desulfosarcina strains.</title>
        <authorList>
            <person name="Watanabe M."/>
            <person name="Kojima H."/>
            <person name="Fukui M."/>
        </authorList>
    </citation>
    <scope>NUCLEOTIDE SEQUENCE [LARGE SCALE GENOMIC DNA]</scope>
    <source>
        <strain evidence="2 3">28bB2T</strain>
    </source>
</reference>
<dbReference type="AlphaFoldDB" id="A0A5K7ZIN5"/>
<evidence type="ECO:0000313" key="3">
    <source>
        <dbReference type="Proteomes" id="UP000425960"/>
    </source>
</evidence>
<name>A0A5K7ZIN5_9BACT</name>
<gene>
    <name evidence="2" type="ORF">DSCO28_06210</name>
</gene>
<organism evidence="2 3">
    <name type="scientific">Desulfosarcina ovata subsp. sediminis</name>
    <dbReference type="NCBI Taxonomy" id="885957"/>
    <lineage>
        <taxon>Bacteria</taxon>
        <taxon>Pseudomonadati</taxon>
        <taxon>Thermodesulfobacteriota</taxon>
        <taxon>Desulfobacteria</taxon>
        <taxon>Desulfobacterales</taxon>
        <taxon>Desulfosarcinaceae</taxon>
        <taxon>Desulfosarcina</taxon>
    </lineage>
</organism>
<dbReference type="SUPFAM" id="SSF53756">
    <property type="entry name" value="UDP-Glycosyltransferase/glycogen phosphorylase"/>
    <property type="match status" value="1"/>
</dbReference>
<evidence type="ECO:0000256" key="1">
    <source>
        <dbReference type="ARBA" id="ARBA00022679"/>
    </source>
</evidence>
<dbReference type="GO" id="GO:0009103">
    <property type="term" value="P:lipopolysaccharide biosynthetic process"/>
    <property type="evidence" value="ECO:0007669"/>
    <property type="project" value="TreeGrafter"/>
</dbReference>
<dbReference type="EMBL" id="AP021876">
    <property type="protein sequence ID" value="BBO80055.1"/>
    <property type="molecule type" value="Genomic_DNA"/>
</dbReference>
<dbReference type="Proteomes" id="UP000425960">
    <property type="component" value="Chromosome"/>
</dbReference>
<dbReference type="Gene3D" id="3.40.50.2000">
    <property type="entry name" value="Glycogen Phosphorylase B"/>
    <property type="match status" value="1"/>
</dbReference>
<sequence length="421" mass="48082">MYIPFDKVHHIGFISTRFAGTDGVSLETEKWARVFEKERFKCFYFAGELDRDPSCSFLSPKAHFMEPEIRTIFNTAFGVDTYGVRDRALTTQIHTIKDLLKDQLYDFIAKFNIDLLVPENALTIPLNIPLGLAITELIAETGLPCIAHHHDFFWERQQFKANSVWDYLNMAFPPHLPTIRHVVISSSASNQLSLRTGISSTIIPNVMDFENPPAPPDEYTDDVRQALGLAADEKLILQPTRVVKRKGIENAIELVSRLGIKSRLVISHASGDEGHDYEQRVIDYSRRMGVDTLFVSDIINDQRGTTADGRKIYTLNDIYHHADFITYPSTVEGFGNAFLEAVYFRKPIMVNRYSIYTFDIKPKGFQAVEIDGYVTEDAVAQTQALLQTASMRQKMVENNYRLAKQFYSYSVLHKKLMNLMI</sequence>
<keyword evidence="1 2" id="KW-0808">Transferase</keyword>
<dbReference type="PANTHER" id="PTHR46401">
    <property type="entry name" value="GLYCOSYLTRANSFERASE WBBK-RELATED"/>
    <property type="match status" value="1"/>
</dbReference>
<dbReference type="KEGG" id="dov:DSCO28_06210"/>
<protein>
    <submittedName>
        <fullName evidence="2">Glycosyl transferase</fullName>
    </submittedName>
</protein>
<proteinExistence type="predicted"/>
<dbReference type="PANTHER" id="PTHR46401:SF2">
    <property type="entry name" value="GLYCOSYLTRANSFERASE WBBK-RELATED"/>
    <property type="match status" value="1"/>
</dbReference>
<accession>A0A5K7ZIN5</accession>
<evidence type="ECO:0000313" key="2">
    <source>
        <dbReference type="EMBL" id="BBO80055.1"/>
    </source>
</evidence>
<dbReference type="CDD" id="cd03801">
    <property type="entry name" value="GT4_PimA-like"/>
    <property type="match status" value="1"/>
</dbReference>